<dbReference type="GO" id="GO:0006397">
    <property type="term" value="P:mRNA processing"/>
    <property type="evidence" value="ECO:0007669"/>
    <property type="project" value="UniProtKB-KW"/>
</dbReference>
<proteinExistence type="predicted"/>
<evidence type="ECO:0000256" key="1">
    <source>
        <dbReference type="ARBA" id="ARBA00012552"/>
    </source>
</evidence>
<dbReference type="PANTHER" id="PTHR18934:SF109">
    <property type="entry name" value="ATP-DEPENDENT RNA HELICASE DHX15 HOMOLOG"/>
    <property type="match status" value="1"/>
</dbReference>
<keyword evidence="4" id="KW-0378">Hydrolase</keyword>
<dbReference type="GO" id="GO:0003724">
    <property type="term" value="F:RNA helicase activity"/>
    <property type="evidence" value="ECO:0007669"/>
    <property type="project" value="UniProtKB-EC"/>
</dbReference>
<dbReference type="SMART" id="SM00847">
    <property type="entry name" value="HA2"/>
    <property type="match status" value="1"/>
</dbReference>
<dbReference type="InterPro" id="IPR027417">
    <property type="entry name" value="P-loop_NTPase"/>
</dbReference>
<dbReference type="PROSITE" id="PS51192">
    <property type="entry name" value="HELICASE_ATP_BIND_1"/>
    <property type="match status" value="1"/>
</dbReference>
<feature type="compositionally biased region" description="Low complexity" evidence="9">
    <location>
        <begin position="332"/>
        <end position="342"/>
    </location>
</feature>
<feature type="region of interest" description="Disordered" evidence="9">
    <location>
        <begin position="659"/>
        <end position="680"/>
    </location>
</feature>
<keyword evidence="6" id="KW-0067">ATP-binding</keyword>
<dbReference type="CDD" id="cd18791">
    <property type="entry name" value="SF2_C_RHA"/>
    <property type="match status" value="1"/>
</dbReference>
<name>A0A6C0EYX7_9ZZZZ</name>
<keyword evidence="2" id="KW-0507">mRNA processing</keyword>
<dbReference type="InterPro" id="IPR001650">
    <property type="entry name" value="Helicase_C-like"/>
</dbReference>
<evidence type="ECO:0000256" key="7">
    <source>
        <dbReference type="ARBA" id="ARBA00023187"/>
    </source>
</evidence>
<keyword evidence="3" id="KW-0547">Nucleotide-binding</keyword>
<reference evidence="12" key="1">
    <citation type="journal article" date="2020" name="Nature">
        <title>Giant virus diversity and host interactions through global metagenomics.</title>
        <authorList>
            <person name="Schulz F."/>
            <person name="Roux S."/>
            <person name="Paez-Espino D."/>
            <person name="Jungbluth S."/>
            <person name="Walsh D.A."/>
            <person name="Denef V.J."/>
            <person name="McMahon K.D."/>
            <person name="Konstantinidis K.T."/>
            <person name="Eloe-Fadrosh E.A."/>
            <person name="Kyrpides N.C."/>
            <person name="Woyke T."/>
        </authorList>
    </citation>
    <scope>NUCLEOTIDE SEQUENCE</scope>
    <source>
        <strain evidence="12">GVMAG-M-3300009161-52</strain>
    </source>
</reference>
<dbReference type="PANTHER" id="PTHR18934">
    <property type="entry name" value="ATP-DEPENDENT RNA HELICASE"/>
    <property type="match status" value="1"/>
</dbReference>
<dbReference type="EC" id="3.6.4.13" evidence="1"/>
<dbReference type="CDD" id="cd17917">
    <property type="entry name" value="DEXHc_RHA-like"/>
    <property type="match status" value="1"/>
</dbReference>
<feature type="region of interest" description="Disordered" evidence="9">
    <location>
        <begin position="331"/>
        <end position="352"/>
    </location>
</feature>
<evidence type="ECO:0000256" key="9">
    <source>
        <dbReference type="SAM" id="MobiDB-lite"/>
    </source>
</evidence>
<dbReference type="InterPro" id="IPR011545">
    <property type="entry name" value="DEAD/DEAH_box_helicase_dom"/>
</dbReference>
<dbReference type="SMART" id="SM00487">
    <property type="entry name" value="DEXDc"/>
    <property type="match status" value="1"/>
</dbReference>
<dbReference type="SMART" id="SM00490">
    <property type="entry name" value="HELICc"/>
    <property type="match status" value="1"/>
</dbReference>
<evidence type="ECO:0000313" key="12">
    <source>
        <dbReference type="EMBL" id="QHT33891.1"/>
    </source>
</evidence>
<evidence type="ECO:0000256" key="2">
    <source>
        <dbReference type="ARBA" id="ARBA00022664"/>
    </source>
</evidence>
<comment type="catalytic activity">
    <reaction evidence="8">
        <text>ATP + H2O = ADP + phosphate + H(+)</text>
        <dbReference type="Rhea" id="RHEA:13065"/>
        <dbReference type="ChEBI" id="CHEBI:15377"/>
        <dbReference type="ChEBI" id="CHEBI:15378"/>
        <dbReference type="ChEBI" id="CHEBI:30616"/>
        <dbReference type="ChEBI" id="CHEBI:43474"/>
        <dbReference type="ChEBI" id="CHEBI:456216"/>
        <dbReference type="EC" id="3.6.4.13"/>
    </reaction>
</comment>
<evidence type="ECO:0000259" key="11">
    <source>
        <dbReference type="PROSITE" id="PS51194"/>
    </source>
</evidence>
<keyword evidence="5" id="KW-0347">Helicase</keyword>
<feature type="compositionally biased region" description="Low complexity" evidence="9">
    <location>
        <begin position="9"/>
        <end position="19"/>
    </location>
</feature>
<dbReference type="InterPro" id="IPR007502">
    <property type="entry name" value="Helicase-assoc_dom"/>
</dbReference>
<evidence type="ECO:0000256" key="3">
    <source>
        <dbReference type="ARBA" id="ARBA00022741"/>
    </source>
</evidence>
<dbReference type="PROSITE" id="PS51194">
    <property type="entry name" value="HELICASE_CTER"/>
    <property type="match status" value="1"/>
</dbReference>
<dbReference type="EMBL" id="MN738980">
    <property type="protein sequence ID" value="QHT33891.1"/>
    <property type="molecule type" value="Genomic_DNA"/>
</dbReference>
<evidence type="ECO:0000259" key="10">
    <source>
        <dbReference type="PROSITE" id="PS51192"/>
    </source>
</evidence>
<dbReference type="GO" id="GO:0016787">
    <property type="term" value="F:hydrolase activity"/>
    <property type="evidence" value="ECO:0007669"/>
    <property type="project" value="UniProtKB-KW"/>
</dbReference>
<protein>
    <recommendedName>
        <fullName evidence="1">RNA helicase</fullName>
        <ecNumber evidence="1">3.6.4.13</ecNumber>
    </recommendedName>
</protein>
<feature type="domain" description="Helicase C-terminal" evidence="11">
    <location>
        <begin position="260"/>
        <end position="506"/>
    </location>
</feature>
<feature type="region of interest" description="Disordered" evidence="9">
    <location>
        <begin position="1"/>
        <end position="34"/>
    </location>
</feature>
<accession>A0A6C0EYX7</accession>
<feature type="domain" description="Helicase ATP-binding" evidence="10">
    <location>
        <begin position="84"/>
        <end position="250"/>
    </location>
</feature>
<dbReference type="Pfam" id="PF00270">
    <property type="entry name" value="DEAD"/>
    <property type="match status" value="1"/>
</dbReference>
<dbReference type="InterPro" id="IPR014001">
    <property type="entry name" value="Helicase_ATP-bd"/>
</dbReference>
<dbReference type="GO" id="GO:0005524">
    <property type="term" value="F:ATP binding"/>
    <property type="evidence" value="ECO:0007669"/>
    <property type="project" value="UniProtKB-KW"/>
</dbReference>
<dbReference type="AlphaFoldDB" id="A0A6C0EYX7"/>
<keyword evidence="7" id="KW-0508">mRNA splicing</keyword>
<organism evidence="12">
    <name type="scientific">viral metagenome</name>
    <dbReference type="NCBI Taxonomy" id="1070528"/>
    <lineage>
        <taxon>unclassified sequences</taxon>
        <taxon>metagenomes</taxon>
        <taxon>organismal metagenomes</taxon>
    </lineage>
</organism>
<evidence type="ECO:0000256" key="4">
    <source>
        <dbReference type="ARBA" id="ARBA00022801"/>
    </source>
</evidence>
<evidence type="ECO:0000256" key="6">
    <source>
        <dbReference type="ARBA" id="ARBA00022840"/>
    </source>
</evidence>
<dbReference type="GO" id="GO:0003723">
    <property type="term" value="F:RNA binding"/>
    <property type="evidence" value="ECO:0007669"/>
    <property type="project" value="TreeGrafter"/>
</dbReference>
<dbReference type="GO" id="GO:0008380">
    <property type="term" value="P:RNA splicing"/>
    <property type="evidence" value="ECO:0007669"/>
    <property type="project" value="UniProtKB-KW"/>
</dbReference>
<sequence length="936" mass="106165">MSKTKSSRTKSQSRTSQKTYKINRENGIYDPNGIHNNPLTNEPYKNIYSNVIKNINGVNIPSTYANFAKIWSTKIVYNNKDAIIDAITNSQIILATAGTGVGKTILVPRIALHAFNYKEKVICTIPKRLPARSTATFVAECMDVKLGEQVGYYYQGANETNKNGIESKLIFTTTGSIISRMTGNDPLLSDYKCIIVDEAHERSVDTDQLLLLLKKACQIRKDLKVIIMSATIDLQKFRNYYPSPLFKFGEVDAGSETTYEVKQHFIEKPKDWKATAVDITMKLLTKTSEGDIMIFVKSGGDANQLCMGIAKSMGDFRKGFKKGSYKTKKVSRSMSRSRNMSSKTKKSMKSMKSTKPLQIIPPEYAINPFCIKLEGSSSKEDTDLATSMNLYKSKKDEKGYPYTRKVVITTNVAESSITVDGIVYIIDSGYEYAESYEPNVRARALLESMVAQSAVIQRKGRAGRTRPGYCFHLYSKRDFENFSKYPIPSIEKSDITGNILNMMKLPSADTVKKMRSLLDEFISPPHEKFIINSLRTLQALGAITTLGDDGVITPMGLAICKFRSISPDLARSLIASHFYGVSRSVCDIIALAKAADGRIGTIFTKYYPDKRKTEDANRREFFKHKNIMKSFEHPYGDYMSMLKAYKMYLRVVGENKDTKDTKDKANLQDGKDGKDELHEQQDNNVINENDIIPDIDELAVIDNDNDNHIKPGVKKWCRDNYVNARAFNEVRRVSRQLYQTLQLIVRPYQGDCDGNDRFHKKDQTRNMSKKEMREAKSIMEVNSVLDELNPGVPIEMNLGKHTSNTPDNHPKTMSGGYMRRIEEEEQAAKLEKNVKRFDNEDDNIMMSLGIGNIVNLAIKMKGQKDTYTSCFAQVKKQCKFDRDTMLKGFPEIVMYGELFMGQVDARMLKLNLVNTIPDNVFDRIKENYGQYIKYCI</sequence>
<evidence type="ECO:0000256" key="8">
    <source>
        <dbReference type="ARBA" id="ARBA00047984"/>
    </source>
</evidence>
<dbReference type="SUPFAM" id="SSF52540">
    <property type="entry name" value="P-loop containing nucleoside triphosphate hydrolases"/>
    <property type="match status" value="1"/>
</dbReference>
<dbReference type="Gene3D" id="1.20.120.1080">
    <property type="match status" value="1"/>
</dbReference>
<evidence type="ECO:0000256" key="5">
    <source>
        <dbReference type="ARBA" id="ARBA00022806"/>
    </source>
</evidence>
<dbReference type="Gene3D" id="3.40.50.300">
    <property type="entry name" value="P-loop containing nucleotide triphosphate hydrolases"/>
    <property type="match status" value="2"/>
</dbReference>